<protein>
    <submittedName>
        <fullName evidence="1">C_GCAxxG_C_C family protein</fullName>
    </submittedName>
</protein>
<organism evidence="1 2">
    <name type="scientific">Christensenella tenuis</name>
    <dbReference type="NCBI Taxonomy" id="2763033"/>
    <lineage>
        <taxon>Bacteria</taxon>
        <taxon>Bacillati</taxon>
        <taxon>Bacillota</taxon>
        <taxon>Clostridia</taxon>
        <taxon>Christensenellales</taxon>
        <taxon>Christensenellaceae</taxon>
        <taxon>Christensenella</taxon>
    </lineage>
</organism>
<dbReference type="InterPro" id="IPR010181">
    <property type="entry name" value="CGCAxxGCC_motif"/>
</dbReference>
<sequence length="151" mass="16572">MKEKALLAGRLFREGYNCCQSVILAFAPELGLDEKTAARIGSSFGGGMGRLREVCGAVSGMLMVLGLMEGYDSPADTQGKAKQYARVQELAQRFRGKNGSIVCRELLGLSEHKSSPKPEERTEAYYKKRPCAELVECAAEILEAELEKQHI</sequence>
<gene>
    <name evidence="1" type="ORF">H8S18_13900</name>
</gene>
<comment type="caution">
    <text evidence="1">The sequence shown here is derived from an EMBL/GenBank/DDBJ whole genome shotgun (WGS) entry which is preliminary data.</text>
</comment>
<dbReference type="RefSeq" id="WP_186858888.1">
    <property type="nucleotide sequence ID" value="NZ_JACOON010000008.1"/>
</dbReference>
<dbReference type="Proteomes" id="UP000606889">
    <property type="component" value="Unassembled WGS sequence"/>
</dbReference>
<proteinExistence type="predicted"/>
<dbReference type="EMBL" id="JACOON010000008">
    <property type="protein sequence ID" value="MBC5649436.1"/>
    <property type="molecule type" value="Genomic_DNA"/>
</dbReference>
<dbReference type="Pfam" id="PF09719">
    <property type="entry name" value="C_GCAxxG_C_C"/>
    <property type="match status" value="1"/>
</dbReference>
<evidence type="ECO:0000313" key="2">
    <source>
        <dbReference type="Proteomes" id="UP000606889"/>
    </source>
</evidence>
<name>A0ABR7EI43_9FIRM</name>
<reference evidence="1 2" key="1">
    <citation type="submission" date="2020-08" db="EMBL/GenBank/DDBJ databases">
        <title>Genome public.</title>
        <authorList>
            <person name="Liu C."/>
            <person name="Sun Q."/>
        </authorList>
    </citation>
    <scope>NUCLEOTIDE SEQUENCE [LARGE SCALE GENOMIC DNA]</scope>
    <source>
        <strain evidence="1 2">NSJ-35</strain>
    </source>
</reference>
<accession>A0ABR7EI43</accession>
<dbReference type="NCBIfam" id="TIGR01909">
    <property type="entry name" value="C_GCAxxG_C_C"/>
    <property type="match status" value="1"/>
</dbReference>
<evidence type="ECO:0000313" key="1">
    <source>
        <dbReference type="EMBL" id="MBC5649436.1"/>
    </source>
</evidence>
<keyword evidence="2" id="KW-1185">Reference proteome</keyword>